<dbReference type="AlphaFoldDB" id="A0AAX6NBX9"/>
<reference evidence="2" key="2">
    <citation type="submission" date="2022-12" db="EMBL/GenBank/DDBJ databases">
        <authorList>
            <person name="Dechsakulwatana C."/>
            <person name="Rungsihiranrut A."/>
            <person name="Muangchinda C."/>
            <person name="Ningthoujam R."/>
            <person name="Klankeo P."/>
            <person name="Pinyakong O."/>
        </authorList>
    </citation>
    <scope>NUCLEOTIDE SEQUENCE</scope>
    <source>
        <strain evidence="2">TL01-2</strain>
    </source>
</reference>
<feature type="transmembrane region" description="Helical" evidence="1">
    <location>
        <begin position="55"/>
        <end position="74"/>
    </location>
</feature>
<accession>A0AAX6NBX9</accession>
<feature type="transmembrane region" description="Helical" evidence="1">
    <location>
        <begin position="127"/>
        <end position="152"/>
    </location>
</feature>
<sequence length="157" mass="17936">MTVWRVVTDPFGKVIEITQECSGLKGILLILALPFILFATVGIAFAFAMDKIYEYKSNIITLFSIVTPLIIVLGRAKISALSSFLMFWYKFVIAPLFIVVMYTGIMYKTTWFDNIDYSSFSACLPFLLYLFLFPLICWYISYVLSNIVQLIAGLEKD</sequence>
<dbReference type="RefSeq" id="WP_316910639.1">
    <property type="nucleotide sequence ID" value="NZ_JAPTGD010000002.1"/>
</dbReference>
<comment type="caution">
    <text evidence="2">The sequence shown here is derived from an EMBL/GenBank/DDBJ whole genome shotgun (WGS) entry which is preliminary data.</text>
</comment>
<evidence type="ECO:0000313" key="2">
    <source>
        <dbReference type="EMBL" id="MDU9693411.1"/>
    </source>
</evidence>
<protein>
    <submittedName>
        <fullName evidence="2">Uncharacterized protein</fullName>
    </submittedName>
</protein>
<keyword evidence="1" id="KW-0812">Transmembrane</keyword>
<evidence type="ECO:0000313" key="3">
    <source>
        <dbReference type="Proteomes" id="UP001269400"/>
    </source>
</evidence>
<keyword evidence="1" id="KW-1133">Transmembrane helix</keyword>
<proteinExistence type="predicted"/>
<feature type="transmembrane region" description="Helical" evidence="1">
    <location>
        <begin position="27"/>
        <end position="49"/>
    </location>
</feature>
<reference evidence="2" key="1">
    <citation type="journal article" date="2022" name="J Environ Chem Eng">
        <title>Biodegradation of petroleum oil using a constructed nonpathogenic and heavy metal-tolerant bacterial consortium isolated from marine sponges.</title>
        <authorList>
            <person name="Dechsakulwatana C."/>
            <person name="Rungsihiranrut A."/>
            <person name="Muangchinda C."/>
            <person name="Ningthoujam R."/>
            <person name="Klankeo P."/>
            <person name="Pinyakong O."/>
        </authorList>
    </citation>
    <scope>NUCLEOTIDE SEQUENCE</scope>
    <source>
        <strain evidence="2">TL01-2</strain>
    </source>
</reference>
<name>A0AAX6NBX9_PRIAR</name>
<dbReference type="Proteomes" id="UP001269400">
    <property type="component" value="Unassembled WGS sequence"/>
</dbReference>
<evidence type="ECO:0000256" key="1">
    <source>
        <dbReference type="SAM" id="Phobius"/>
    </source>
</evidence>
<feature type="transmembrane region" description="Helical" evidence="1">
    <location>
        <begin position="86"/>
        <end position="107"/>
    </location>
</feature>
<gene>
    <name evidence="2" type="ORF">O0Q50_19750</name>
</gene>
<organism evidence="2 3">
    <name type="scientific">Priestia aryabhattai</name>
    <name type="common">Bacillus aryabhattai</name>
    <dbReference type="NCBI Taxonomy" id="412384"/>
    <lineage>
        <taxon>Bacteria</taxon>
        <taxon>Bacillati</taxon>
        <taxon>Bacillota</taxon>
        <taxon>Bacilli</taxon>
        <taxon>Bacillales</taxon>
        <taxon>Bacillaceae</taxon>
        <taxon>Priestia</taxon>
    </lineage>
</organism>
<keyword evidence="1" id="KW-0472">Membrane</keyword>
<dbReference type="EMBL" id="JAPTGD010000002">
    <property type="protein sequence ID" value="MDU9693411.1"/>
    <property type="molecule type" value="Genomic_DNA"/>
</dbReference>